<keyword evidence="2" id="KW-1185">Reference proteome</keyword>
<sequence length="157" mass="18245">MKNTILVLSLLFFCMQCNSQKPEKNTNPLLEDQSSRTADDDYFVGNWMKSKIFVNNAEGRKLQSQDRCSQKSYWKFAKVNKTLKQSKFTAKGKDCETFISTTFGNVVLENNQMNYFVDDVLYSVKVQIISDDEFVIEKKDFIAGKMVQVEEIFEKIK</sequence>
<dbReference type="AlphaFoldDB" id="A0A1N7JK87"/>
<organism evidence="1 2">
    <name type="scientific">Kaistella chaponensis</name>
    <dbReference type="NCBI Taxonomy" id="713588"/>
    <lineage>
        <taxon>Bacteria</taxon>
        <taxon>Pseudomonadati</taxon>
        <taxon>Bacteroidota</taxon>
        <taxon>Flavobacteriia</taxon>
        <taxon>Flavobacteriales</taxon>
        <taxon>Weeksellaceae</taxon>
        <taxon>Chryseobacterium group</taxon>
        <taxon>Kaistella</taxon>
    </lineage>
</organism>
<gene>
    <name evidence="1" type="ORF">SAMN05421789_102165</name>
</gene>
<name>A0A1N7JK87_9FLAO</name>
<proteinExistence type="predicted"/>
<dbReference type="STRING" id="713588.SAMN05421789_102165"/>
<evidence type="ECO:0008006" key="3">
    <source>
        <dbReference type="Google" id="ProtNLM"/>
    </source>
</evidence>
<evidence type="ECO:0000313" key="1">
    <source>
        <dbReference type="EMBL" id="SIS49729.1"/>
    </source>
</evidence>
<dbReference type="EMBL" id="FTOI01000002">
    <property type="protein sequence ID" value="SIS49729.1"/>
    <property type="molecule type" value="Genomic_DNA"/>
</dbReference>
<accession>A0A1N7JK87</accession>
<dbReference type="Proteomes" id="UP000185839">
    <property type="component" value="Unassembled WGS sequence"/>
</dbReference>
<protein>
    <recommendedName>
        <fullName evidence="3">Lipocalin-like domain-containing protein</fullName>
    </recommendedName>
</protein>
<evidence type="ECO:0000313" key="2">
    <source>
        <dbReference type="Proteomes" id="UP000185839"/>
    </source>
</evidence>
<dbReference type="RefSeq" id="WP_143745494.1">
    <property type="nucleotide sequence ID" value="NZ_FTOI01000002.1"/>
</dbReference>
<dbReference type="OrthoDB" id="1255535at2"/>
<reference evidence="2" key="1">
    <citation type="submission" date="2017-01" db="EMBL/GenBank/DDBJ databases">
        <authorList>
            <person name="Varghese N."/>
            <person name="Submissions S."/>
        </authorList>
    </citation>
    <scope>NUCLEOTIDE SEQUENCE [LARGE SCALE GENOMIC DNA]</scope>
    <source>
        <strain evidence="2">DSM 23145</strain>
    </source>
</reference>